<protein>
    <submittedName>
        <fullName evidence="1">Uncharacterized protein</fullName>
    </submittedName>
</protein>
<dbReference type="Proteomes" id="UP001497444">
    <property type="component" value="Chromosome 1"/>
</dbReference>
<sequence>MVACSVAVLETALVVPICSSYMNGADYATLSHPHLLSSQFSVRLMLMPANHELGMRSENLAVKFGLDQMG</sequence>
<evidence type="ECO:0000313" key="1">
    <source>
        <dbReference type="EMBL" id="CAK9256219.1"/>
    </source>
</evidence>
<organism evidence="1 2">
    <name type="scientific">Sphagnum jensenii</name>
    <dbReference type="NCBI Taxonomy" id="128206"/>
    <lineage>
        <taxon>Eukaryota</taxon>
        <taxon>Viridiplantae</taxon>
        <taxon>Streptophyta</taxon>
        <taxon>Embryophyta</taxon>
        <taxon>Bryophyta</taxon>
        <taxon>Sphagnophytina</taxon>
        <taxon>Sphagnopsida</taxon>
        <taxon>Sphagnales</taxon>
        <taxon>Sphagnaceae</taxon>
        <taxon>Sphagnum</taxon>
    </lineage>
</organism>
<dbReference type="EMBL" id="OZ020096">
    <property type="protein sequence ID" value="CAK9256219.1"/>
    <property type="molecule type" value="Genomic_DNA"/>
</dbReference>
<keyword evidence="2" id="KW-1185">Reference proteome</keyword>
<gene>
    <name evidence="1" type="ORF">CSSPJE1EN1_LOCUS1697</name>
</gene>
<name>A0ABP0VP23_9BRYO</name>
<evidence type="ECO:0000313" key="2">
    <source>
        <dbReference type="Proteomes" id="UP001497444"/>
    </source>
</evidence>
<accession>A0ABP0VP23</accession>
<proteinExistence type="predicted"/>
<reference evidence="1 2" key="1">
    <citation type="submission" date="2024-02" db="EMBL/GenBank/DDBJ databases">
        <authorList>
            <consortium name="ELIXIR-Norway"/>
            <consortium name="Elixir Norway"/>
        </authorList>
    </citation>
    <scope>NUCLEOTIDE SEQUENCE [LARGE SCALE GENOMIC DNA]</scope>
</reference>